<sequence>MFEDHHSQGSPGNGRFQQVVKRAQRKTIFRTIIIAAIVSTVLIVLFLLTSNLLLKERIKKENRYRTSWYHIASPNIEEKRTVHHNHIFLVTETTTFIKEINNRPIPWDTVTREYGPFGKAKTIDPLWGETGSYNDSEKRWDYYDEKTGERALVFYHPSIYYRSFPQDLDELDKMDPNLNAEFSLSFDKPYTVKQVRNMILSDHLDWMWVDSYSKRELKDRNAQTEPREVYTASSVYGFKSADYGPDLFMSSLHALKDQEPYAKKVAPILKSLKEKEVHSPRDLRVIGVIISGLPQDLKRYQNKPYIRASVLGATVEKY</sequence>
<proteinExistence type="predicted"/>
<evidence type="ECO:0000313" key="4">
    <source>
        <dbReference type="EMBL" id="KOO50407.1"/>
    </source>
</evidence>
<keyword evidence="1" id="KW-1133">Transmembrane helix</keyword>
<dbReference type="AlphaFoldDB" id="A0A0M0LHL1"/>
<reference evidence="5" key="1">
    <citation type="submission" date="2015-08" db="EMBL/GenBank/DDBJ databases">
        <title>Fjat-14210 dsm16467.</title>
        <authorList>
            <person name="Liu B."/>
            <person name="Wang J."/>
            <person name="Zhu Y."/>
            <person name="Liu G."/>
            <person name="Chen Q."/>
            <person name="Chen Z."/>
            <person name="Lan J."/>
            <person name="Che J."/>
            <person name="Ge C."/>
            <person name="Shi H."/>
            <person name="Pan Z."/>
            <person name="Liu X."/>
        </authorList>
    </citation>
    <scope>NUCLEOTIDE SEQUENCE [LARGE SCALE GENOMIC DNA]</scope>
    <source>
        <strain evidence="5">DSM 16467</strain>
    </source>
</reference>
<evidence type="ECO:0000313" key="5">
    <source>
        <dbReference type="Proteomes" id="UP000037558"/>
    </source>
</evidence>
<dbReference type="Pfam" id="PF13791">
    <property type="entry name" value="Sigma_reg_C"/>
    <property type="match status" value="1"/>
</dbReference>
<keyword evidence="1" id="KW-0812">Transmembrane</keyword>
<name>A0A0M0LHL1_9BACI</name>
<dbReference type="Proteomes" id="UP000037558">
    <property type="component" value="Unassembled WGS sequence"/>
</dbReference>
<feature type="domain" description="Sigma factor regulator C-terminal" evidence="2">
    <location>
        <begin position="171"/>
        <end position="312"/>
    </location>
</feature>
<dbReference type="EMBL" id="LILC01000002">
    <property type="protein sequence ID" value="KOO50407.1"/>
    <property type="molecule type" value="Genomic_DNA"/>
</dbReference>
<organism evidence="4 5">
    <name type="scientific">Priestia koreensis</name>
    <dbReference type="NCBI Taxonomy" id="284581"/>
    <lineage>
        <taxon>Bacteria</taxon>
        <taxon>Bacillati</taxon>
        <taxon>Bacillota</taxon>
        <taxon>Bacilli</taxon>
        <taxon>Bacillales</taxon>
        <taxon>Bacillaceae</taxon>
        <taxon>Priestia</taxon>
    </lineage>
</organism>
<dbReference type="OrthoDB" id="1730160at2"/>
<evidence type="ECO:0000259" key="2">
    <source>
        <dbReference type="Pfam" id="PF13791"/>
    </source>
</evidence>
<accession>A0A0M0LHL1</accession>
<dbReference type="PATRIC" id="fig|284581.3.peg.496"/>
<dbReference type="STRING" id="284581.AMD01_01220"/>
<dbReference type="InterPro" id="IPR025672">
    <property type="entry name" value="Sigma_reg_C_dom"/>
</dbReference>
<evidence type="ECO:0000259" key="3">
    <source>
        <dbReference type="Pfam" id="PF13800"/>
    </source>
</evidence>
<gene>
    <name evidence="4" type="ORF">AMD01_01220</name>
</gene>
<keyword evidence="1" id="KW-0472">Membrane</keyword>
<protein>
    <submittedName>
        <fullName evidence="4">Uncharacterized protein</fullName>
    </submittedName>
</protein>
<dbReference type="InterPro" id="IPR029101">
    <property type="entry name" value="Sigma_reg_N"/>
</dbReference>
<feature type="transmembrane region" description="Helical" evidence="1">
    <location>
        <begin position="28"/>
        <end position="54"/>
    </location>
</feature>
<keyword evidence="5" id="KW-1185">Reference proteome</keyword>
<dbReference type="RefSeq" id="WP_053399560.1">
    <property type="nucleotide sequence ID" value="NZ_LILC01000002.1"/>
</dbReference>
<feature type="domain" description="Sigma factor regulator N-terminal" evidence="3">
    <location>
        <begin position="18"/>
        <end position="104"/>
    </location>
</feature>
<dbReference type="Pfam" id="PF13800">
    <property type="entry name" value="Sigma_reg_N"/>
    <property type="match status" value="1"/>
</dbReference>
<comment type="caution">
    <text evidence="4">The sequence shown here is derived from an EMBL/GenBank/DDBJ whole genome shotgun (WGS) entry which is preliminary data.</text>
</comment>
<evidence type="ECO:0000256" key="1">
    <source>
        <dbReference type="SAM" id="Phobius"/>
    </source>
</evidence>